<dbReference type="InterPro" id="IPR036397">
    <property type="entry name" value="RNaseH_sf"/>
</dbReference>
<dbReference type="Gene3D" id="3.30.420.10">
    <property type="entry name" value="Ribonuclease H-like superfamily/Ribonuclease H"/>
    <property type="match status" value="1"/>
</dbReference>
<protein>
    <recommendedName>
        <fullName evidence="1">Tc1-like transposase DDE domain-containing protein</fullName>
    </recommendedName>
</protein>
<accession>A0A8D8VHE9</accession>
<organism evidence="2">
    <name type="scientific">Cacopsylla melanoneura</name>
    <dbReference type="NCBI Taxonomy" id="428564"/>
    <lineage>
        <taxon>Eukaryota</taxon>
        <taxon>Metazoa</taxon>
        <taxon>Ecdysozoa</taxon>
        <taxon>Arthropoda</taxon>
        <taxon>Hexapoda</taxon>
        <taxon>Insecta</taxon>
        <taxon>Pterygota</taxon>
        <taxon>Neoptera</taxon>
        <taxon>Paraneoptera</taxon>
        <taxon>Hemiptera</taxon>
        <taxon>Sternorrhyncha</taxon>
        <taxon>Psylloidea</taxon>
        <taxon>Psyllidae</taxon>
        <taxon>Psyllinae</taxon>
        <taxon>Cacopsylla</taxon>
    </lineage>
</organism>
<dbReference type="PANTHER" id="PTHR33939">
    <property type="entry name" value="PROTEIN CBG22215"/>
    <property type="match status" value="1"/>
</dbReference>
<evidence type="ECO:0000313" key="2">
    <source>
        <dbReference type="EMBL" id="CAG6723631.1"/>
    </source>
</evidence>
<dbReference type="GO" id="GO:0003676">
    <property type="term" value="F:nucleic acid binding"/>
    <property type="evidence" value="ECO:0007669"/>
    <property type="project" value="InterPro"/>
</dbReference>
<proteinExistence type="predicted"/>
<dbReference type="Pfam" id="PF13358">
    <property type="entry name" value="DDE_3"/>
    <property type="match status" value="1"/>
</dbReference>
<dbReference type="AlphaFoldDB" id="A0A8D8VHE9"/>
<dbReference type="InterPro" id="IPR038717">
    <property type="entry name" value="Tc1-like_DDE_dom"/>
</dbReference>
<name>A0A8D8VHE9_9HEMI</name>
<reference evidence="2" key="1">
    <citation type="submission" date="2021-05" db="EMBL/GenBank/DDBJ databases">
        <authorList>
            <person name="Alioto T."/>
            <person name="Alioto T."/>
            <person name="Gomez Garrido J."/>
        </authorList>
    </citation>
    <scope>NUCLEOTIDE SEQUENCE</scope>
</reference>
<sequence length="318" mass="36774">MERHDIVKWRWRFLSAILQRDVNFKEVVWLDETWVNAGHSVSKTWTDDSVQGSMKGPTGKGGRLIILYAGSSEGFIPGVADIFRSKKTGDYHEEMNSDHFKEWFEFKLLQNLKKPTVIVMDNGSYHSKILDRAPTANSKKAEIISWLVNHGVPSANDTMRKVELMELVKLKKPSCTRYEIDTIAEHHGHRVIRLPPYHCHFNPIELIWANVKGQVRRQNTSFTLGEVERLTHKAIHNVSAAEWDKVVEHTKKVIQEAWKIDGLVETALDEIVISTAQKNHRVAKMKMVGECVFISNKNNKKRSRSYSLLFFHRRNCNF</sequence>
<feature type="domain" description="Tc1-like transposase DDE" evidence="1">
    <location>
        <begin position="27"/>
        <end position="219"/>
    </location>
</feature>
<evidence type="ECO:0000259" key="1">
    <source>
        <dbReference type="Pfam" id="PF13358"/>
    </source>
</evidence>
<dbReference type="PANTHER" id="PTHR33939:SF1">
    <property type="entry name" value="DUF4371 DOMAIN-CONTAINING PROTEIN"/>
    <property type="match status" value="1"/>
</dbReference>
<dbReference type="EMBL" id="HBUF01366105">
    <property type="protein sequence ID" value="CAG6723631.1"/>
    <property type="molecule type" value="Transcribed_RNA"/>
</dbReference>